<dbReference type="InterPro" id="IPR019399">
    <property type="entry name" value="Parkin_co-regulated_protein"/>
</dbReference>
<comment type="caution">
    <text evidence="2">The sequence shown here is derived from an EMBL/GenBank/DDBJ whole genome shotgun (WGS) entry which is preliminary data.</text>
</comment>
<dbReference type="PANTHER" id="PTHR21207">
    <property type="entry name" value="PARKIN COREGULATED GENE PROTEIN PARK2 COREGULATED"/>
    <property type="match status" value="1"/>
</dbReference>
<dbReference type="AlphaFoldDB" id="A0A9W7AHN1"/>
<sequence>MPTGKDGLFELKLRKKLLSQQLSVVDDKFDRLNRIMDKKLTIKGGRSFSKESTPLETAKRSFRNTSEPEPKKLMVPQTTIPGSKIDLVRKRNVIRRHNEMERRKPKPKAKMEKADPFAINTNVPTSLLPRRYTRGELPCTVEHRSSGLALSWMCPLHNLDYEHYLPIFMDGVRCAEGSVHSFIARQGVYELIQDAAGHSDRVLDVIDLCVLPLRYSLSTKRSDVVLAVVNIIKQLCTVHPAVGPRLIPHYRQILGILNLFYCKGGKNLGDAMDYKQFNSDDLVVPIAEVLEMMERTGGPNAFVNIKFMVPTYTSAFAN</sequence>
<proteinExistence type="predicted"/>
<dbReference type="Pfam" id="PF10274">
    <property type="entry name" value="ParcG"/>
    <property type="match status" value="1"/>
</dbReference>
<keyword evidence="3" id="KW-1185">Reference proteome</keyword>
<reference evidence="3" key="1">
    <citation type="journal article" date="2023" name="Commun. Biol.">
        <title>Genome analysis of Parmales, the sister group of diatoms, reveals the evolutionary specialization of diatoms from phago-mixotrophs to photoautotrophs.</title>
        <authorList>
            <person name="Ban H."/>
            <person name="Sato S."/>
            <person name="Yoshikawa S."/>
            <person name="Yamada K."/>
            <person name="Nakamura Y."/>
            <person name="Ichinomiya M."/>
            <person name="Sato N."/>
            <person name="Blanc-Mathieu R."/>
            <person name="Endo H."/>
            <person name="Kuwata A."/>
            <person name="Ogata H."/>
        </authorList>
    </citation>
    <scope>NUCLEOTIDE SEQUENCE [LARGE SCALE GENOMIC DNA]</scope>
    <source>
        <strain evidence="3">NIES 3700</strain>
    </source>
</reference>
<organism evidence="2 3">
    <name type="scientific">Triparma laevis f. longispina</name>
    <dbReference type="NCBI Taxonomy" id="1714387"/>
    <lineage>
        <taxon>Eukaryota</taxon>
        <taxon>Sar</taxon>
        <taxon>Stramenopiles</taxon>
        <taxon>Ochrophyta</taxon>
        <taxon>Bolidophyceae</taxon>
        <taxon>Parmales</taxon>
        <taxon>Triparmaceae</taxon>
        <taxon>Triparma</taxon>
    </lineage>
</organism>
<protein>
    <submittedName>
        <fullName evidence="2">Uncharacterized protein</fullName>
    </submittedName>
</protein>
<evidence type="ECO:0000313" key="3">
    <source>
        <dbReference type="Proteomes" id="UP001165122"/>
    </source>
</evidence>
<dbReference type="GO" id="GO:0051879">
    <property type="term" value="F:Hsp90 protein binding"/>
    <property type="evidence" value="ECO:0007669"/>
    <property type="project" value="TreeGrafter"/>
</dbReference>
<dbReference type="PANTHER" id="PTHR21207:SF2">
    <property type="entry name" value="PARKIN COREGULATED GENE PROTEIN"/>
    <property type="match status" value="1"/>
</dbReference>
<evidence type="ECO:0000313" key="2">
    <source>
        <dbReference type="EMBL" id="GMH69577.1"/>
    </source>
</evidence>
<name>A0A9W7AHN1_9STRA</name>
<dbReference type="Proteomes" id="UP001165122">
    <property type="component" value="Unassembled WGS sequence"/>
</dbReference>
<gene>
    <name evidence="2" type="ORF">TrLO_g5582</name>
</gene>
<dbReference type="EMBL" id="BRXW01000608">
    <property type="protein sequence ID" value="GMH69577.1"/>
    <property type="molecule type" value="Genomic_DNA"/>
</dbReference>
<dbReference type="GO" id="GO:0030544">
    <property type="term" value="F:Hsp70 protein binding"/>
    <property type="evidence" value="ECO:0007669"/>
    <property type="project" value="TreeGrafter"/>
</dbReference>
<feature type="region of interest" description="Disordered" evidence="1">
    <location>
        <begin position="46"/>
        <end position="69"/>
    </location>
</feature>
<evidence type="ECO:0000256" key="1">
    <source>
        <dbReference type="SAM" id="MobiDB-lite"/>
    </source>
</evidence>
<dbReference type="OrthoDB" id="5954824at2759"/>
<accession>A0A9W7AHN1</accession>